<proteinExistence type="predicted"/>
<sequence length="404" mass="46952">MRGKIWIIGLFLLGIAFFTYVFIQKSQHSAQNLREEEIVRIAMEEPLLAFQGKREMKAIYVKQAKSFYFLALFSYKNEDRVDVREKVLQHVRSLISGGKEPNANGGLEGRTHNIVAQTLVLVKHNKKIWEELRTEERDKVDLIMRSLAIAAHWSYDDGNNFYTGLNQQGNFKKSYNPNYTNGYGNVLSAVTIYFGVEETKDIFKEFSYEEYLYKFKKYGYRNIQDSWSKTGKNLMERGGKDRKGGYGKGVRNEFTYKGIHIEGIMGIFREITMNTYSEPVKSEGAEGKAYILKGNSPVEGELGMLKEFDSYDAKGKRSDAFYAYESWMNTIPTMMNLQLLNYWKDESGEVEKRIDIGTRDLLYKLENGYKGVANGEQYVITELEVKKEGFTYDKFIWRYWLQGK</sequence>
<keyword evidence="1" id="KW-0472">Membrane</keyword>
<protein>
    <submittedName>
        <fullName evidence="2">Uncharacterized protein</fullName>
    </submittedName>
</protein>
<dbReference type="EMBL" id="NUWN01000006">
    <property type="protein sequence ID" value="PFK47342.1"/>
    <property type="molecule type" value="Genomic_DNA"/>
</dbReference>
<gene>
    <name evidence="2" type="ORF">COI93_01520</name>
</gene>
<dbReference type="RefSeq" id="WP_098489366.1">
    <property type="nucleotide sequence ID" value="NZ_NUWN01000006.1"/>
</dbReference>
<keyword evidence="1" id="KW-0812">Transmembrane</keyword>
<dbReference type="Proteomes" id="UP000242656">
    <property type="component" value="Unassembled WGS sequence"/>
</dbReference>
<reference evidence="2 3" key="1">
    <citation type="submission" date="2017-09" db="EMBL/GenBank/DDBJ databases">
        <title>Large-scale bioinformatics analysis of Bacillus genomes uncovers conserved roles of natural products in bacterial physiology.</title>
        <authorList>
            <consortium name="Agbiome Team Llc"/>
            <person name="Bleich R.M."/>
            <person name="Grubbs K.J."/>
            <person name="Santa Maria K.C."/>
            <person name="Allen S.E."/>
            <person name="Farag S."/>
            <person name="Shank E.A."/>
            <person name="Bowers A."/>
        </authorList>
    </citation>
    <scope>NUCLEOTIDE SEQUENCE [LARGE SCALE GENOMIC DNA]</scope>
    <source>
        <strain evidence="2 3">AFS083043</strain>
    </source>
</reference>
<evidence type="ECO:0000313" key="3">
    <source>
        <dbReference type="Proteomes" id="UP000242656"/>
    </source>
</evidence>
<evidence type="ECO:0000256" key="1">
    <source>
        <dbReference type="SAM" id="Phobius"/>
    </source>
</evidence>
<name>A0A2B0MT75_BACCE</name>
<evidence type="ECO:0000313" key="2">
    <source>
        <dbReference type="EMBL" id="PFK47342.1"/>
    </source>
</evidence>
<comment type="caution">
    <text evidence="2">The sequence shown here is derived from an EMBL/GenBank/DDBJ whole genome shotgun (WGS) entry which is preliminary data.</text>
</comment>
<feature type="transmembrane region" description="Helical" evidence="1">
    <location>
        <begin position="5"/>
        <end position="23"/>
    </location>
</feature>
<organism evidence="2 3">
    <name type="scientific">Bacillus cereus</name>
    <dbReference type="NCBI Taxonomy" id="1396"/>
    <lineage>
        <taxon>Bacteria</taxon>
        <taxon>Bacillati</taxon>
        <taxon>Bacillota</taxon>
        <taxon>Bacilli</taxon>
        <taxon>Bacillales</taxon>
        <taxon>Bacillaceae</taxon>
        <taxon>Bacillus</taxon>
        <taxon>Bacillus cereus group</taxon>
    </lineage>
</organism>
<dbReference type="AlphaFoldDB" id="A0A2B0MT75"/>
<accession>A0A2B0MT75</accession>
<keyword evidence="1" id="KW-1133">Transmembrane helix</keyword>